<name>A0AAW1LZV9_POPJA</name>
<dbReference type="PANTHER" id="PTHR46585:SF1">
    <property type="entry name" value="CHROMO DOMAIN-CONTAINING PROTEIN"/>
    <property type="match status" value="1"/>
</dbReference>
<feature type="domain" description="Integrase catalytic" evidence="1">
    <location>
        <begin position="50"/>
        <end position="231"/>
    </location>
</feature>
<dbReference type="AlphaFoldDB" id="A0AAW1LZV9"/>
<gene>
    <name evidence="2" type="ORF">QE152_g9584</name>
</gene>
<dbReference type="Gene3D" id="3.30.420.10">
    <property type="entry name" value="Ribonuclease H-like superfamily/Ribonuclease H"/>
    <property type="match status" value="1"/>
</dbReference>
<evidence type="ECO:0000259" key="1">
    <source>
        <dbReference type="PROSITE" id="PS50994"/>
    </source>
</evidence>
<dbReference type="InterPro" id="IPR012337">
    <property type="entry name" value="RNaseH-like_sf"/>
</dbReference>
<dbReference type="GO" id="GO:0015074">
    <property type="term" value="P:DNA integration"/>
    <property type="evidence" value="ECO:0007669"/>
    <property type="project" value="InterPro"/>
</dbReference>
<reference evidence="2 3" key="1">
    <citation type="journal article" date="2024" name="BMC Genomics">
        <title>De novo assembly and annotation of Popillia japonica's genome with initial clues to its potential as an invasive pest.</title>
        <authorList>
            <person name="Cucini C."/>
            <person name="Boschi S."/>
            <person name="Funari R."/>
            <person name="Cardaioli E."/>
            <person name="Iannotti N."/>
            <person name="Marturano G."/>
            <person name="Paoli F."/>
            <person name="Bruttini M."/>
            <person name="Carapelli A."/>
            <person name="Frati F."/>
            <person name="Nardi F."/>
        </authorList>
    </citation>
    <scope>NUCLEOTIDE SEQUENCE [LARGE SCALE GENOMIC DNA]</scope>
    <source>
        <strain evidence="2">DMR45628</strain>
    </source>
</reference>
<keyword evidence="3" id="KW-1185">Reference proteome</keyword>
<dbReference type="SUPFAM" id="SSF53098">
    <property type="entry name" value="Ribonuclease H-like"/>
    <property type="match status" value="1"/>
</dbReference>
<evidence type="ECO:0000313" key="3">
    <source>
        <dbReference type="Proteomes" id="UP001458880"/>
    </source>
</evidence>
<dbReference type="InterPro" id="IPR036397">
    <property type="entry name" value="RNaseH_sf"/>
</dbReference>
<dbReference type="GO" id="GO:0003676">
    <property type="term" value="F:nucleic acid binding"/>
    <property type="evidence" value="ECO:0007669"/>
    <property type="project" value="InterPro"/>
</dbReference>
<dbReference type="PANTHER" id="PTHR46585">
    <property type="entry name" value="INTEGRASE CORE DOMAIN CONTAINING PROTEIN"/>
    <property type="match status" value="1"/>
</dbReference>
<evidence type="ECO:0000313" key="2">
    <source>
        <dbReference type="EMBL" id="KAK9738743.1"/>
    </source>
</evidence>
<sequence>MVINCILQSRTWSPSTEDITAFTKPTYIMTATNRRLEEKMSRVKADIVHELHKPRKHFKRRRVIIKDLDDLWQPDLADFKLYTRKNKGFKYILAVLDYFSRYLGTPRVLWKSKLLSKLSYLKQRQPKNLQTDAGKEFCNQHFNPLMNQYDLNHYPTYSVTKTSIAERVIRTAKEKIYKDISQLDDYLSRYNSTIQQPKTQDYWNETERCNDQIEFTRSHQSSQKAKKLRIK</sequence>
<protein>
    <recommendedName>
        <fullName evidence="1">Integrase catalytic domain-containing protein</fullName>
    </recommendedName>
</protein>
<dbReference type="Proteomes" id="UP001458880">
    <property type="component" value="Unassembled WGS sequence"/>
</dbReference>
<accession>A0AAW1LZV9</accession>
<dbReference type="PROSITE" id="PS50994">
    <property type="entry name" value="INTEGRASE"/>
    <property type="match status" value="1"/>
</dbReference>
<dbReference type="EMBL" id="JASPKY010000083">
    <property type="protein sequence ID" value="KAK9738743.1"/>
    <property type="molecule type" value="Genomic_DNA"/>
</dbReference>
<dbReference type="InterPro" id="IPR001584">
    <property type="entry name" value="Integrase_cat-core"/>
</dbReference>
<comment type="caution">
    <text evidence="2">The sequence shown here is derived from an EMBL/GenBank/DDBJ whole genome shotgun (WGS) entry which is preliminary data.</text>
</comment>
<organism evidence="2 3">
    <name type="scientific">Popillia japonica</name>
    <name type="common">Japanese beetle</name>
    <dbReference type="NCBI Taxonomy" id="7064"/>
    <lineage>
        <taxon>Eukaryota</taxon>
        <taxon>Metazoa</taxon>
        <taxon>Ecdysozoa</taxon>
        <taxon>Arthropoda</taxon>
        <taxon>Hexapoda</taxon>
        <taxon>Insecta</taxon>
        <taxon>Pterygota</taxon>
        <taxon>Neoptera</taxon>
        <taxon>Endopterygota</taxon>
        <taxon>Coleoptera</taxon>
        <taxon>Polyphaga</taxon>
        <taxon>Scarabaeiformia</taxon>
        <taxon>Scarabaeidae</taxon>
        <taxon>Rutelinae</taxon>
        <taxon>Popillia</taxon>
    </lineage>
</organism>
<proteinExistence type="predicted"/>